<dbReference type="InterPro" id="IPR012312">
    <property type="entry name" value="Hemerythrin-like"/>
</dbReference>
<dbReference type="Pfam" id="PF01814">
    <property type="entry name" value="Hemerythrin"/>
    <property type="match status" value="1"/>
</dbReference>
<name>A0AAX2ZNV9_9FIRM</name>
<sequence length="183" mass="21555">MSGIELLIEEHKYVKRMLLVIRKACFKLVEDGQINYDDFKSMINFVKDFADNHHHKKEEIFLFNKMVENLGETGKNIITHGMLVEHDLGRNYIRNLELALNQLKNGNKEAKLDVVANAISYATLLENHIHKEDNVIFTYAKRTLDEKLLKLIDKECFEYEEKNSITREENIVILNNLEEKYIK</sequence>
<accession>A0AAX2ZNV9</accession>
<proteinExistence type="predicted"/>
<dbReference type="Proteomes" id="UP001198983">
    <property type="component" value="Chromosome"/>
</dbReference>
<dbReference type="AlphaFoldDB" id="A0AAX2ZNV9"/>
<reference evidence="2 3" key="1">
    <citation type="journal article" date="2023" name="Int. J. Syst. Evol. Microbiol.">
        <title>Terrisporobacter hibernicus sp. nov., isolated from bovine faeces in Northern Ireland.</title>
        <authorList>
            <person name="Mitchell M."/>
            <person name="Nguyen S.V."/>
            <person name="Connor M."/>
            <person name="Fairley D.J."/>
            <person name="Donoghue O."/>
            <person name="Marshall H."/>
            <person name="Koolman L."/>
            <person name="McMullan G."/>
            <person name="Schaffer K.E."/>
            <person name="McGrath J.W."/>
            <person name="Fanning S."/>
        </authorList>
    </citation>
    <scope>NUCLEOTIDE SEQUENCE [LARGE SCALE GENOMIC DNA]</scope>
    <source>
        <strain evidence="2 3">MCA3</strain>
    </source>
</reference>
<gene>
    <name evidence="2" type="ORF">JW646_07755</name>
</gene>
<dbReference type="PANTHER" id="PTHR39966">
    <property type="entry name" value="BLL2471 PROTEIN-RELATED"/>
    <property type="match status" value="1"/>
</dbReference>
<evidence type="ECO:0000313" key="2">
    <source>
        <dbReference type="EMBL" id="UEL49327.1"/>
    </source>
</evidence>
<organism evidence="2 3">
    <name type="scientific">Terrisporobacter hibernicus</name>
    <dbReference type="NCBI Taxonomy" id="2813371"/>
    <lineage>
        <taxon>Bacteria</taxon>
        <taxon>Bacillati</taxon>
        <taxon>Bacillota</taxon>
        <taxon>Clostridia</taxon>
        <taxon>Peptostreptococcales</taxon>
        <taxon>Peptostreptococcaceae</taxon>
        <taxon>Terrisporobacter</taxon>
    </lineage>
</organism>
<evidence type="ECO:0000259" key="1">
    <source>
        <dbReference type="Pfam" id="PF01814"/>
    </source>
</evidence>
<dbReference type="PANTHER" id="PTHR39966:SF1">
    <property type="entry name" value="HEMERYTHRIN-LIKE DOMAIN-CONTAINING PROTEIN"/>
    <property type="match status" value="1"/>
</dbReference>
<dbReference type="GO" id="GO:0005886">
    <property type="term" value="C:plasma membrane"/>
    <property type="evidence" value="ECO:0007669"/>
    <property type="project" value="TreeGrafter"/>
</dbReference>
<dbReference type="CDD" id="cd12108">
    <property type="entry name" value="Hr-like"/>
    <property type="match status" value="1"/>
</dbReference>
<protein>
    <submittedName>
        <fullName evidence="2">Hemerythrin domain-containing protein</fullName>
    </submittedName>
</protein>
<dbReference type="RefSeq" id="WP_228417186.1">
    <property type="nucleotide sequence ID" value="NZ_CP081135.1"/>
</dbReference>
<evidence type="ECO:0000313" key="3">
    <source>
        <dbReference type="Proteomes" id="UP001198983"/>
    </source>
</evidence>
<feature type="domain" description="Hemerythrin-like" evidence="1">
    <location>
        <begin position="3"/>
        <end position="139"/>
    </location>
</feature>
<keyword evidence="3" id="KW-1185">Reference proteome</keyword>
<dbReference type="KEGG" id="tem:JW646_07755"/>
<dbReference type="Gene3D" id="1.20.120.520">
    <property type="entry name" value="nmb1532 protein domain like"/>
    <property type="match status" value="1"/>
</dbReference>
<dbReference type="EMBL" id="CP081135">
    <property type="protein sequence ID" value="UEL49327.1"/>
    <property type="molecule type" value="Genomic_DNA"/>
</dbReference>